<protein>
    <submittedName>
        <fullName evidence="2">Uncharacterized protein</fullName>
    </submittedName>
</protein>
<feature type="transmembrane region" description="Helical" evidence="1">
    <location>
        <begin position="93"/>
        <end position="112"/>
    </location>
</feature>
<evidence type="ECO:0000256" key="1">
    <source>
        <dbReference type="SAM" id="Phobius"/>
    </source>
</evidence>
<evidence type="ECO:0000313" key="3">
    <source>
        <dbReference type="Proteomes" id="UP000322917"/>
    </source>
</evidence>
<sequence>MTAKLDILDIFNYVHERIDYVTFSCGKFGNGTLTIDRYGDVYIGGSKDVFPSLSLGPYTSATFGRIDMDVTKLSAGEQQEQIHNFISGLGSDLHVVNIVGTGVALLVIFILSKLMNMR</sequence>
<reference evidence="2 3" key="1">
    <citation type="submission" date="2016-11" db="EMBL/GenBank/DDBJ databases">
        <authorList>
            <person name="Varghese N."/>
            <person name="Submissions S."/>
        </authorList>
    </citation>
    <scope>NUCLEOTIDE SEQUENCE [LARGE SCALE GENOMIC DNA]</scope>
    <source>
        <strain evidence="2 3">DSM 15287</strain>
    </source>
</reference>
<keyword evidence="3" id="KW-1185">Reference proteome</keyword>
<keyword evidence="1" id="KW-1133">Transmembrane helix</keyword>
<keyword evidence="1" id="KW-0812">Transmembrane</keyword>
<dbReference type="RefSeq" id="WP_149734356.1">
    <property type="nucleotide sequence ID" value="NZ_FQZD01000011.1"/>
</dbReference>
<evidence type="ECO:0000313" key="2">
    <source>
        <dbReference type="EMBL" id="SHJ02889.1"/>
    </source>
</evidence>
<dbReference type="AlphaFoldDB" id="A0A1M6FZ44"/>
<name>A0A1M6FZ44_9FIRM</name>
<accession>A0A1M6FZ44</accession>
<keyword evidence="1" id="KW-0472">Membrane</keyword>
<dbReference type="Proteomes" id="UP000322917">
    <property type="component" value="Unassembled WGS sequence"/>
</dbReference>
<organism evidence="2 3">
    <name type="scientific">Propionispora hippei DSM 15287</name>
    <dbReference type="NCBI Taxonomy" id="1123003"/>
    <lineage>
        <taxon>Bacteria</taxon>
        <taxon>Bacillati</taxon>
        <taxon>Bacillota</taxon>
        <taxon>Negativicutes</taxon>
        <taxon>Selenomonadales</taxon>
        <taxon>Sporomusaceae</taxon>
        <taxon>Propionispora</taxon>
    </lineage>
</organism>
<gene>
    <name evidence="2" type="ORF">SAMN02745170_01556</name>
</gene>
<proteinExistence type="predicted"/>
<dbReference type="EMBL" id="FQZD01000011">
    <property type="protein sequence ID" value="SHJ02889.1"/>
    <property type="molecule type" value="Genomic_DNA"/>
</dbReference>